<dbReference type="AlphaFoldDB" id="A0A498JBU4"/>
<evidence type="ECO:0000313" key="1">
    <source>
        <dbReference type="EMBL" id="RXH90831.1"/>
    </source>
</evidence>
<organism evidence="1 2">
    <name type="scientific">Malus domestica</name>
    <name type="common">Apple</name>
    <name type="synonym">Pyrus malus</name>
    <dbReference type="NCBI Taxonomy" id="3750"/>
    <lineage>
        <taxon>Eukaryota</taxon>
        <taxon>Viridiplantae</taxon>
        <taxon>Streptophyta</taxon>
        <taxon>Embryophyta</taxon>
        <taxon>Tracheophyta</taxon>
        <taxon>Spermatophyta</taxon>
        <taxon>Magnoliopsida</taxon>
        <taxon>eudicotyledons</taxon>
        <taxon>Gunneridae</taxon>
        <taxon>Pentapetalae</taxon>
        <taxon>rosids</taxon>
        <taxon>fabids</taxon>
        <taxon>Rosales</taxon>
        <taxon>Rosaceae</taxon>
        <taxon>Amygdaloideae</taxon>
        <taxon>Maleae</taxon>
        <taxon>Malus</taxon>
    </lineage>
</organism>
<protein>
    <submittedName>
        <fullName evidence="1">Uncharacterized protein</fullName>
    </submittedName>
</protein>
<proteinExistence type="predicted"/>
<dbReference type="EMBL" id="RDQH01000334">
    <property type="protein sequence ID" value="RXH90831.1"/>
    <property type="molecule type" value="Genomic_DNA"/>
</dbReference>
<gene>
    <name evidence="1" type="ORF">DVH24_006776</name>
</gene>
<dbReference type="Proteomes" id="UP000290289">
    <property type="component" value="Chromosome 8"/>
</dbReference>
<sequence>MASSSVKIESILGILTIRLNDINNTKWAFQFNSVSKGYKLFDHFDGTSVCPSKFVINFIRFET</sequence>
<name>A0A498JBU4_MALDO</name>
<evidence type="ECO:0000313" key="2">
    <source>
        <dbReference type="Proteomes" id="UP000290289"/>
    </source>
</evidence>
<accession>A0A498JBU4</accession>
<comment type="caution">
    <text evidence="1">The sequence shown here is derived from an EMBL/GenBank/DDBJ whole genome shotgun (WGS) entry which is preliminary data.</text>
</comment>
<keyword evidence="2" id="KW-1185">Reference proteome</keyword>
<reference evidence="1 2" key="1">
    <citation type="submission" date="2018-10" db="EMBL/GenBank/DDBJ databases">
        <title>A high-quality apple genome assembly.</title>
        <authorList>
            <person name="Hu J."/>
        </authorList>
    </citation>
    <scope>NUCLEOTIDE SEQUENCE [LARGE SCALE GENOMIC DNA]</scope>
    <source>
        <strain evidence="2">cv. HFTH1</strain>
        <tissue evidence="1">Young leaf</tissue>
    </source>
</reference>